<gene>
    <name evidence="2" type="ORF">NAES01612_LOCUS18975</name>
</gene>
<dbReference type="AlphaFoldDB" id="A0A7S4P4F9"/>
<evidence type="ECO:0000313" key="2">
    <source>
        <dbReference type="EMBL" id="CAE2323476.1"/>
    </source>
</evidence>
<feature type="compositionally biased region" description="Polar residues" evidence="1">
    <location>
        <begin position="114"/>
        <end position="125"/>
    </location>
</feature>
<sequence length="426" mass="47419">MASKITPKNTHKASPKLSPLSSPRPSVSSPKLFSSPPPKWPSFAGRSTPRERERVVTIDLDESSSPRSPTKSKRPTTPQRPSSPTHRLPSLRRPTSPNRPTSPTNSMKFPKPTTPVSLRSSTSKLSPKISFRKKNSEPKTAEPTSEESDNIPFILGPPVMSNHSDISEIDISLRQRSLSAPPTNSSDAFEEEEFKNWRKKMKLKKKKKSYIFVCAGVGDCKAYAYLRREKKVRDFTAGTRANSNNDASDPGGRLGPYIDGGADLRNFDCSYIHVEEGDIIFLVSDGVHDNFDPETLGKTPDSCGLLGVETWSEVNRDEVHAAKVKFAEEFVKKLIEEVDTEEELDPLHVVSSVIKNALNTTQNSRNWLEASDQRLPNDYTRFPGKMDHTTCVCFRVGDSNIEKAEAVSMLPPFSSEEKEEKISQTA</sequence>
<dbReference type="Gene3D" id="3.60.40.10">
    <property type="entry name" value="PPM-type phosphatase domain"/>
    <property type="match status" value="1"/>
</dbReference>
<name>A0A7S4P4F9_9EUKA</name>
<protein>
    <submittedName>
        <fullName evidence="2">Uncharacterized protein</fullName>
    </submittedName>
</protein>
<dbReference type="InterPro" id="IPR053287">
    <property type="entry name" value="PP2C-like_domain"/>
</dbReference>
<reference evidence="2" key="1">
    <citation type="submission" date="2021-01" db="EMBL/GenBank/DDBJ databases">
        <authorList>
            <person name="Corre E."/>
            <person name="Pelletier E."/>
            <person name="Niang G."/>
            <person name="Scheremetjew M."/>
            <person name="Finn R."/>
            <person name="Kale V."/>
            <person name="Holt S."/>
            <person name="Cochrane G."/>
            <person name="Meng A."/>
            <person name="Brown T."/>
            <person name="Cohen L."/>
        </authorList>
    </citation>
    <scope>NUCLEOTIDE SEQUENCE</scope>
    <source>
        <strain evidence="2">SoJaBio B1-5/56/2</strain>
    </source>
</reference>
<feature type="compositionally biased region" description="Low complexity" evidence="1">
    <location>
        <begin position="63"/>
        <end position="106"/>
    </location>
</feature>
<feature type="compositionally biased region" description="Low complexity" evidence="1">
    <location>
        <begin position="15"/>
        <end position="34"/>
    </location>
</feature>
<dbReference type="InterPro" id="IPR036457">
    <property type="entry name" value="PPM-type-like_dom_sf"/>
</dbReference>
<accession>A0A7S4P4F9</accession>
<dbReference type="SUPFAM" id="SSF81606">
    <property type="entry name" value="PP2C-like"/>
    <property type="match status" value="1"/>
</dbReference>
<organism evidence="2">
    <name type="scientific">Paramoeba aestuarina</name>
    <dbReference type="NCBI Taxonomy" id="180227"/>
    <lineage>
        <taxon>Eukaryota</taxon>
        <taxon>Amoebozoa</taxon>
        <taxon>Discosea</taxon>
        <taxon>Flabellinia</taxon>
        <taxon>Dactylopodida</taxon>
        <taxon>Paramoebidae</taxon>
        <taxon>Paramoeba</taxon>
    </lineage>
</organism>
<proteinExistence type="predicted"/>
<dbReference type="PANTHER" id="PTHR21586">
    <property type="entry name" value="TIPA"/>
    <property type="match status" value="1"/>
</dbReference>
<dbReference type="EMBL" id="HBKR01029035">
    <property type="protein sequence ID" value="CAE2323476.1"/>
    <property type="molecule type" value="Transcribed_RNA"/>
</dbReference>
<dbReference type="PANTHER" id="PTHR21586:SF0">
    <property type="entry name" value="PP2C-LIKE DOMAIN-CONTAINING PROTEIN CG9801"/>
    <property type="match status" value="1"/>
</dbReference>
<feature type="region of interest" description="Disordered" evidence="1">
    <location>
        <begin position="1"/>
        <end position="161"/>
    </location>
</feature>
<evidence type="ECO:0000256" key="1">
    <source>
        <dbReference type="SAM" id="MobiDB-lite"/>
    </source>
</evidence>